<dbReference type="STRING" id="571913.VV02_20025"/>
<feature type="signal peptide" evidence="1">
    <location>
        <begin position="1"/>
        <end position="21"/>
    </location>
</feature>
<dbReference type="OrthoDB" id="3477503at2"/>
<keyword evidence="3" id="KW-1185">Reference proteome</keyword>
<accession>A0A0K1JLX7</accession>
<proteinExistence type="predicted"/>
<dbReference type="RefSeq" id="WP_052594384.1">
    <property type="nucleotide sequence ID" value="NZ_CP011112.1"/>
</dbReference>
<protein>
    <submittedName>
        <fullName evidence="2">Uncharacterized protein</fullName>
    </submittedName>
</protein>
<dbReference type="KEGG" id="lmoi:VV02_20025"/>
<keyword evidence="1" id="KW-0732">Signal</keyword>
<organism evidence="2 3">
    <name type="scientific">Luteipulveratus mongoliensis</name>
    <dbReference type="NCBI Taxonomy" id="571913"/>
    <lineage>
        <taxon>Bacteria</taxon>
        <taxon>Bacillati</taxon>
        <taxon>Actinomycetota</taxon>
        <taxon>Actinomycetes</taxon>
        <taxon>Micrococcales</taxon>
        <taxon>Dermacoccaceae</taxon>
        <taxon>Luteipulveratus</taxon>
    </lineage>
</organism>
<reference evidence="2 3" key="1">
    <citation type="submission" date="2015-03" db="EMBL/GenBank/DDBJ databases">
        <title>Luteipulveratus halotolerans sp. nov., a novel actinobacterium (Dermacoccaceae) from Sarawak, Malaysia.</title>
        <authorList>
            <person name="Juboi H."/>
            <person name="Basik A."/>
            <person name="Shamsul S.S."/>
            <person name="Arnold P."/>
            <person name="Schmitt E.K."/>
            <person name="Sanglier J.-J."/>
            <person name="Yeo T."/>
        </authorList>
    </citation>
    <scope>NUCLEOTIDE SEQUENCE [LARGE SCALE GENOMIC DNA]</scope>
    <source>
        <strain evidence="2 3">MN07-A0370</strain>
    </source>
</reference>
<feature type="chain" id="PRO_5038813612" evidence="1">
    <location>
        <begin position="22"/>
        <end position="123"/>
    </location>
</feature>
<dbReference type="AlphaFoldDB" id="A0A0K1JLX7"/>
<name>A0A0K1JLX7_9MICO</name>
<evidence type="ECO:0000313" key="3">
    <source>
        <dbReference type="Proteomes" id="UP000066480"/>
    </source>
</evidence>
<evidence type="ECO:0000313" key="2">
    <source>
        <dbReference type="EMBL" id="AKU17598.1"/>
    </source>
</evidence>
<dbReference type="EMBL" id="CP011112">
    <property type="protein sequence ID" value="AKU17598.1"/>
    <property type="molecule type" value="Genomic_DNA"/>
</dbReference>
<sequence length="123" mass="12723">MKTLRIAATATVIGVSLIATAPTASANSFNVSVGGGGTVSYNDGTDTVCASLSSGSGYDVLDITVYPVVAGRGPTWTFNVHRGGKVCRSLATAYEDSAYKYLGGLGYEPPCRCGTRFGDDFYS</sequence>
<dbReference type="Proteomes" id="UP000066480">
    <property type="component" value="Chromosome"/>
</dbReference>
<gene>
    <name evidence="2" type="ORF">VV02_20025</name>
</gene>
<evidence type="ECO:0000256" key="1">
    <source>
        <dbReference type="SAM" id="SignalP"/>
    </source>
</evidence>